<dbReference type="SUPFAM" id="SSF81321">
    <property type="entry name" value="Family A G protein-coupled receptor-like"/>
    <property type="match status" value="1"/>
</dbReference>
<evidence type="ECO:0000313" key="11">
    <source>
        <dbReference type="EMBL" id="KAK7116233.1"/>
    </source>
</evidence>
<keyword evidence="6 9" id="KW-0472">Membrane</keyword>
<evidence type="ECO:0000256" key="7">
    <source>
        <dbReference type="ARBA" id="ARBA00023170"/>
    </source>
</evidence>
<evidence type="ECO:0000256" key="9">
    <source>
        <dbReference type="SAM" id="Phobius"/>
    </source>
</evidence>
<keyword evidence="3 9" id="KW-0812">Transmembrane</keyword>
<dbReference type="PANTHER" id="PTHR24228">
    <property type="entry name" value="B2 BRADYKININ RECEPTOR/ANGIOTENSIN II RECEPTOR"/>
    <property type="match status" value="1"/>
</dbReference>
<keyword evidence="7" id="KW-0675">Receptor</keyword>
<name>A0AAN9C3J2_9CAEN</name>
<dbReference type="AlphaFoldDB" id="A0AAN9C3J2"/>
<feature type="transmembrane region" description="Helical" evidence="9">
    <location>
        <begin position="63"/>
        <end position="84"/>
    </location>
</feature>
<keyword evidence="8" id="KW-0807">Transducer</keyword>
<evidence type="ECO:0000256" key="1">
    <source>
        <dbReference type="ARBA" id="ARBA00004651"/>
    </source>
</evidence>
<keyword evidence="2" id="KW-1003">Cell membrane</keyword>
<dbReference type="PROSITE" id="PS50262">
    <property type="entry name" value="G_PROTEIN_RECEP_F1_2"/>
    <property type="match status" value="1"/>
</dbReference>
<organism evidence="11 12">
    <name type="scientific">Littorina saxatilis</name>
    <dbReference type="NCBI Taxonomy" id="31220"/>
    <lineage>
        <taxon>Eukaryota</taxon>
        <taxon>Metazoa</taxon>
        <taxon>Spiralia</taxon>
        <taxon>Lophotrochozoa</taxon>
        <taxon>Mollusca</taxon>
        <taxon>Gastropoda</taxon>
        <taxon>Caenogastropoda</taxon>
        <taxon>Littorinimorpha</taxon>
        <taxon>Littorinoidea</taxon>
        <taxon>Littorinidae</taxon>
        <taxon>Littorina</taxon>
    </lineage>
</organism>
<keyword evidence="4 9" id="KW-1133">Transmembrane helix</keyword>
<protein>
    <recommendedName>
        <fullName evidence="10">G-protein coupled receptors family 1 profile domain-containing protein</fullName>
    </recommendedName>
</protein>
<feature type="domain" description="G-protein coupled receptors family 1 profile" evidence="10">
    <location>
        <begin position="75"/>
        <end position="324"/>
    </location>
</feature>
<evidence type="ECO:0000256" key="4">
    <source>
        <dbReference type="ARBA" id="ARBA00022989"/>
    </source>
</evidence>
<sequence length="364" mass="41179">MGEENKGDMTSSTMGDANITTPLRLHENLSIYDFAKMSAVDWDKVYEGHFNQLGFTSWNGLNIGRLTLAIWILASHLALIIFLLSKAALRKQPKNLLIINVSLTNLVVGVFLVPAKLHFITSEVDRDCQLSMAWTLMNDYFQVCVSLLAVLGLVMERLVYVFTERRGTHLTRFATWVNCALYCLLPWLVAAILVVPIFYEALVEPVSDQHCAFRVRDHYFLALQILSFLPAALAVFITAPLAGLLDCLRSDKCTYSPSTPRGESLVIAVLVSVLAFFCETPYFVVRMLIMCMECNNPYCSRFNDGVTGGMWLRIAKAAAMPFLWMVYSDIRDAMMCRLHYKKVRSTSGSIEDDEDNYRLVNTRM</sequence>
<evidence type="ECO:0000259" key="10">
    <source>
        <dbReference type="PROSITE" id="PS50262"/>
    </source>
</evidence>
<evidence type="ECO:0000256" key="6">
    <source>
        <dbReference type="ARBA" id="ARBA00023136"/>
    </source>
</evidence>
<dbReference type="PANTHER" id="PTHR24228:SF59">
    <property type="entry name" value="NEUROPEPTIDE RECEPTOR 15"/>
    <property type="match status" value="1"/>
</dbReference>
<feature type="transmembrane region" description="Helical" evidence="9">
    <location>
        <begin position="265"/>
        <end position="289"/>
    </location>
</feature>
<feature type="transmembrane region" description="Helical" evidence="9">
    <location>
        <begin position="309"/>
        <end position="327"/>
    </location>
</feature>
<proteinExistence type="predicted"/>
<evidence type="ECO:0000313" key="12">
    <source>
        <dbReference type="Proteomes" id="UP001374579"/>
    </source>
</evidence>
<evidence type="ECO:0000256" key="3">
    <source>
        <dbReference type="ARBA" id="ARBA00022692"/>
    </source>
</evidence>
<gene>
    <name evidence="11" type="ORF">V1264_001951</name>
</gene>
<reference evidence="11 12" key="1">
    <citation type="submission" date="2024-02" db="EMBL/GenBank/DDBJ databases">
        <title>Chromosome-scale genome assembly of the rough periwinkle Littorina saxatilis.</title>
        <authorList>
            <person name="De Jode A."/>
            <person name="Faria R."/>
            <person name="Formenti G."/>
            <person name="Sims Y."/>
            <person name="Smith T.P."/>
            <person name="Tracey A."/>
            <person name="Wood J.M.D."/>
            <person name="Zagrodzka Z.B."/>
            <person name="Johannesson K."/>
            <person name="Butlin R.K."/>
            <person name="Leder E.H."/>
        </authorList>
    </citation>
    <scope>NUCLEOTIDE SEQUENCE [LARGE SCALE GENOMIC DNA]</scope>
    <source>
        <strain evidence="11">Snail1</strain>
        <tissue evidence="11">Muscle</tissue>
    </source>
</reference>
<dbReference type="EMBL" id="JBAMIC010000001">
    <property type="protein sequence ID" value="KAK7116233.1"/>
    <property type="molecule type" value="Genomic_DNA"/>
</dbReference>
<comment type="caution">
    <text evidence="11">The sequence shown here is derived from an EMBL/GenBank/DDBJ whole genome shotgun (WGS) entry which is preliminary data.</text>
</comment>
<dbReference type="GO" id="GO:0004930">
    <property type="term" value="F:G protein-coupled receptor activity"/>
    <property type="evidence" value="ECO:0007669"/>
    <property type="project" value="UniProtKB-KW"/>
</dbReference>
<keyword evidence="5" id="KW-0297">G-protein coupled receptor</keyword>
<dbReference type="Proteomes" id="UP001374579">
    <property type="component" value="Unassembled WGS sequence"/>
</dbReference>
<feature type="transmembrane region" description="Helical" evidence="9">
    <location>
        <begin position="219"/>
        <end position="245"/>
    </location>
</feature>
<evidence type="ECO:0000256" key="2">
    <source>
        <dbReference type="ARBA" id="ARBA00022475"/>
    </source>
</evidence>
<accession>A0AAN9C3J2</accession>
<comment type="subcellular location">
    <subcellularLocation>
        <location evidence="1">Cell membrane</location>
        <topology evidence="1">Multi-pass membrane protein</topology>
    </subcellularLocation>
</comment>
<evidence type="ECO:0000256" key="8">
    <source>
        <dbReference type="ARBA" id="ARBA00023224"/>
    </source>
</evidence>
<feature type="transmembrane region" description="Helical" evidence="9">
    <location>
        <begin position="175"/>
        <end position="199"/>
    </location>
</feature>
<feature type="transmembrane region" description="Helical" evidence="9">
    <location>
        <begin position="96"/>
        <end position="120"/>
    </location>
</feature>
<dbReference type="Gene3D" id="1.20.1070.10">
    <property type="entry name" value="Rhodopsin 7-helix transmembrane proteins"/>
    <property type="match status" value="1"/>
</dbReference>
<evidence type="ECO:0000256" key="5">
    <source>
        <dbReference type="ARBA" id="ARBA00023040"/>
    </source>
</evidence>
<dbReference type="CDD" id="cd00637">
    <property type="entry name" value="7tm_classA_rhodopsin-like"/>
    <property type="match status" value="1"/>
</dbReference>
<keyword evidence="12" id="KW-1185">Reference proteome</keyword>
<dbReference type="InterPro" id="IPR017452">
    <property type="entry name" value="GPCR_Rhodpsn_7TM"/>
</dbReference>
<dbReference type="GO" id="GO:0005886">
    <property type="term" value="C:plasma membrane"/>
    <property type="evidence" value="ECO:0007669"/>
    <property type="project" value="UniProtKB-SubCell"/>
</dbReference>
<feature type="transmembrane region" description="Helical" evidence="9">
    <location>
        <begin position="140"/>
        <end position="163"/>
    </location>
</feature>